<protein>
    <submittedName>
        <fullName evidence="1">Acetyltransferase-like isoleucine patch superfamily enzyme</fullName>
    </submittedName>
</protein>
<evidence type="ECO:0000313" key="2">
    <source>
        <dbReference type="Proteomes" id="UP000526083"/>
    </source>
</evidence>
<dbReference type="AlphaFoldDB" id="A0A7W3PM92"/>
<dbReference type="InterPro" id="IPR050179">
    <property type="entry name" value="Trans_hexapeptide_repeat"/>
</dbReference>
<dbReference type="Proteomes" id="UP000526083">
    <property type="component" value="Unassembled WGS sequence"/>
</dbReference>
<dbReference type="Gene3D" id="2.160.10.10">
    <property type="entry name" value="Hexapeptide repeat proteins"/>
    <property type="match status" value="1"/>
</dbReference>
<dbReference type="Pfam" id="PF00132">
    <property type="entry name" value="Hexapep"/>
    <property type="match status" value="2"/>
</dbReference>
<dbReference type="InterPro" id="IPR011004">
    <property type="entry name" value="Trimer_LpxA-like_sf"/>
</dbReference>
<dbReference type="PANTHER" id="PTHR43300">
    <property type="entry name" value="ACETYLTRANSFERASE"/>
    <property type="match status" value="1"/>
</dbReference>
<dbReference type="EMBL" id="JACGWY010000002">
    <property type="protein sequence ID" value="MBA8816674.1"/>
    <property type="molecule type" value="Genomic_DNA"/>
</dbReference>
<sequence length="139" mass="14250">MIHESVSCVGDITIGVFAKIYAGGNILGPVTIGDRVFINRDVYIRPHTAIGDDVNIGPFARFITDTHEIGPAKKRAGKVRHDPIVVGAGTWIGAGVTVLAGVTIGTGCIVAAGAVVVNDVASNSLVGGIPAKLIRELAP</sequence>
<keyword evidence="1" id="KW-0808">Transferase</keyword>
<comment type="caution">
    <text evidence="1">The sequence shown here is derived from an EMBL/GenBank/DDBJ whole genome shotgun (WGS) entry which is preliminary data.</text>
</comment>
<gene>
    <name evidence="1" type="ORF">FHX48_001747</name>
</gene>
<accession>A0A7W3PM92</accession>
<dbReference type="SUPFAM" id="SSF51161">
    <property type="entry name" value="Trimeric LpxA-like enzymes"/>
    <property type="match status" value="1"/>
</dbReference>
<organism evidence="1 2">
    <name type="scientific">Microbacterium halimionae</name>
    <dbReference type="NCBI Taxonomy" id="1526413"/>
    <lineage>
        <taxon>Bacteria</taxon>
        <taxon>Bacillati</taxon>
        <taxon>Actinomycetota</taxon>
        <taxon>Actinomycetes</taxon>
        <taxon>Micrococcales</taxon>
        <taxon>Microbacteriaceae</taxon>
        <taxon>Microbacterium</taxon>
    </lineage>
</organism>
<dbReference type="InterPro" id="IPR001451">
    <property type="entry name" value="Hexapep"/>
</dbReference>
<name>A0A7W3PM92_9MICO</name>
<dbReference type="RefSeq" id="WP_208387892.1">
    <property type="nucleotide sequence ID" value="NZ_JAAOZB010000001.1"/>
</dbReference>
<proteinExistence type="predicted"/>
<dbReference type="GO" id="GO:0016740">
    <property type="term" value="F:transferase activity"/>
    <property type="evidence" value="ECO:0007669"/>
    <property type="project" value="UniProtKB-KW"/>
</dbReference>
<dbReference type="PANTHER" id="PTHR43300:SF11">
    <property type="entry name" value="ACETYLTRANSFERASE RV3034C-RELATED"/>
    <property type="match status" value="1"/>
</dbReference>
<evidence type="ECO:0000313" key="1">
    <source>
        <dbReference type="EMBL" id="MBA8816674.1"/>
    </source>
</evidence>
<reference evidence="1 2" key="1">
    <citation type="submission" date="2020-07" db="EMBL/GenBank/DDBJ databases">
        <title>Sequencing the genomes of 1000 actinobacteria strains.</title>
        <authorList>
            <person name="Klenk H.-P."/>
        </authorList>
    </citation>
    <scope>NUCLEOTIDE SEQUENCE [LARGE SCALE GENOMIC DNA]</scope>
    <source>
        <strain evidence="1 2">DSM 27576</strain>
    </source>
</reference>
<keyword evidence="2" id="KW-1185">Reference proteome</keyword>